<dbReference type="SUPFAM" id="SSF141868">
    <property type="entry name" value="EAL domain-like"/>
    <property type="match status" value="1"/>
</dbReference>
<name>A0A1E7YIP7_9PROT</name>
<dbReference type="Gene3D" id="3.20.20.450">
    <property type="entry name" value="EAL domain"/>
    <property type="match status" value="1"/>
</dbReference>
<dbReference type="PANTHER" id="PTHR44757">
    <property type="entry name" value="DIGUANYLATE CYCLASE DGCP"/>
    <property type="match status" value="1"/>
</dbReference>
<dbReference type="AlphaFoldDB" id="A0A1E7YIP7"/>
<gene>
    <name evidence="3" type="ORF">BAE27_15335</name>
</gene>
<proteinExistence type="predicted"/>
<dbReference type="NCBIfam" id="TIGR00254">
    <property type="entry name" value="GGDEF"/>
    <property type="match status" value="1"/>
</dbReference>
<sequence>MLDLCQHLAGVAYVRETEHTAVKSLRALTRHFSPQEFFHESARLSCRLVQADGAALILREGDRLRYTFFEGLPDSYRDLSHYTFSIHEGTAGAALSQNEAVYVPDYPRSTHAMPEFVAAGLRSSLALPLTGPDGSLGVLAVSWFSTPAPERLPEDQWDYLRLLSDMLAGILYRAQLEERLKNLATRDMLTGLPNRLAIPDRIAGAMARTDRHNSLMALLFIDLDGFKAINDRLGHAVGDQTLKTVAERLHSAVRKGDTVARYAGDEFLIILEEAGYMTEIEAVAQRLLHAVRCDVTVNEITLSLSASVGLTVYPFDESTPEVLIHHADMAMYEAKKAGGNQWRLYEGEATAALEHDSLLRELEQATDRQEFCLYWQPIVDLETLQISGAEALLRWQHPQKGLLAPAAFLEVLENSHLMPKVGHWILETALRQAEQWHQSGRRWDVHINLAAVQLKEPNFSRYIQGLLSQFPQLRRAAVWLEIVERVALDDVPAVAAMIQSCRALGIHFTLDDFGTGAAAIQYLVELECSGLKIDKSLIRPMRTSNKHHTMVHTLVDMAESLSIKVVAEGIEDAETADHLRALGVTHAQGYYFSRPVPVEQLETLSW</sequence>
<reference evidence="3 4" key="1">
    <citation type="submission" date="2016-06" db="EMBL/GenBank/DDBJ databases">
        <title>Gene turnover analysis identifies the evolutionary adaptation of the extremophile Acidithiobacillus caldus.</title>
        <authorList>
            <person name="Zhang X."/>
        </authorList>
    </citation>
    <scope>NUCLEOTIDE SEQUENCE [LARGE SCALE GENOMIC DNA]</scope>
    <source>
        <strain evidence="3 4">DX</strain>
    </source>
</reference>
<dbReference type="InterPro" id="IPR035919">
    <property type="entry name" value="EAL_sf"/>
</dbReference>
<dbReference type="Gene3D" id="3.30.70.270">
    <property type="match status" value="1"/>
</dbReference>
<dbReference type="SMART" id="SM00267">
    <property type="entry name" value="GGDEF"/>
    <property type="match status" value="1"/>
</dbReference>
<dbReference type="SMART" id="SM00052">
    <property type="entry name" value="EAL"/>
    <property type="match status" value="1"/>
</dbReference>
<dbReference type="Proteomes" id="UP000175616">
    <property type="component" value="Unassembled WGS sequence"/>
</dbReference>
<dbReference type="SUPFAM" id="SSF55073">
    <property type="entry name" value="Nucleotide cyclase"/>
    <property type="match status" value="1"/>
</dbReference>
<dbReference type="SMART" id="SM00065">
    <property type="entry name" value="GAF"/>
    <property type="match status" value="1"/>
</dbReference>
<dbReference type="InterPro" id="IPR003018">
    <property type="entry name" value="GAF"/>
</dbReference>
<feature type="domain" description="GGDEF" evidence="2">
    <location>
        <begin position="214"/>
        <end position="347"/>
    </location>
</feature>
<dbReference type="CDD" id="cd01949">
    <property type="entry name" value="GGDEF"/>
    <property type="match status" value="1"/>
</dbReference>
<evidence type="ECO:0000313" key="3">
    <source>
        <dbReference type="EMBL" id="OFC28668.1"/>
    </source>
</evidence>
<dbReference type="PANTHER" id="PTHR44757:SF2">
    <property type="entry name" value="BIOFILM ARCHITECTURE MAINTENANCE PROTEIN MBAA"/>
    <property type="match status" value="1"/>
</dbReference>
<evidence type="ECO:0000259" key="1">
    <source>
        <dbReference type="PROSITE" id="PS50883"/>
    </source>
</evidence>
<comment type="caution">
    <text evidence="3">The sequence shown here is derived from an EMBL/GenBank/DDBJ whole genome shotgun (WGS) entry which is preliminary data.</text>
</comment>
<dbReference type="Pfam" id="PF00990">
    <property type="entry name" value="GGDEF"/>
    <property type="match status" value="1"/>
</dbReference>
<dbReference type="InterPro" id="IPR029787">
    <property type="entry name" value="Nucleotide_cyclase"/>
</dbReference>
<evidence type="ECO:0000259" key="2">
    <source>
        <dbReference type="PROSITE" id="PS50887"/>
    </source>
</evidence>
<accession>A0A1E7YIP7</accession>
<dbReference type="InterPro" id="IPR001633">
    <property type="entry name" value="EAL_dom"/>
</dbReference>
<dbReference type="PROSITE" id="PS50883">
    <property type="entry name" value="EAL"/>
    <property type="match status" value="1"/>
</dbReference>
<dbReference type="InterPro" id="IPR043128">
    <property type="entry name" value="Rev_trsase/Diguanyl_cyclase"/>
</dbReference>
<dbReference type="Pfam" id="PF00563">
    <property type="entry name" value="EAL"/>
    <property type="match status" value="1"/>
</dbReference>
<dbReference type="InterPro" id="IPR000160">
    <property type="entry name" value="GGDEF_dom"/>
</dbReference>
<dbReference type="Pfam" id="PF13185">
    <property type="entry name" value="GAF_2"/>
    <property type="match status" value="1"/>
</dbReference>
<dbReference type="FunFam" id="3.30.70.270:FF:000001">
    <property type="entry name" value="Diguanylate cyclase domain protein"/>
    <property type="match status" value="1"/>
</dbReference>
<dbReference type="InterPro" id="IPR029016">
    <property type="entry name" value="GAF-like_dom_sf"/>
</dbReference>
<organism evidence="3 4">
    <name type="scientific">Acidithiobacillus caldus</name>
    <dbReference type="NCBI Taxonomy" id="33059"/>
    <lineage>
        <taxon>Bacteria</taxon>
        <taxon>Pseudomonadati</taxon>
        <taxon>Pseudomonadota</taxon>
        <taxon>Acidithiobacillia</taxon>
        <taxon>Acidithiobacillales</taxon>
        <taxon>Acidithiobacillaceae</taxon>
        <taxon>Acidithiobacillus</taxon>
    </lineage>
</organism>
<dbReference type="GO" id="GO:0003824">
    <property type="term" value="F:catalytic activity"/>
    <property type="evidence" value="ECO:0007669"/>
    <property type="project" value="UniProtKB-ARBA"/>
</dbReference>
<evidence type="ECO:0000313" key="4">
    <source>
        <dbReference type="Proteomes" id="UP000175616"/>
    </source>
</evidence>
<feature type="domain" description="EAL" evidence="1">
    <location>
        <begin position="355"/>
        <end position="606"/>
    </location>
</feature>
<dbReference type="PROSITE" id="PS50887">
    <property type="entry name" value="GGDEF"/>
    <property type="match status" value="1"/>
</dbReference>
<dbReference type="CDD" id="cd01948">
    <property type="entry name" value="EAL"/>
    <property type="match status" value="1"/>
</dbReference>
<dbReference type="SUPFAM" id="SSF55781">
    <property type="entry name" value="GAF domain-like"/>
    <property type="match status" value="1"/>
</dbReference>
<dbReference type="EMBL" id="LZYE01000380">
    <property type="protein sequence ID" value="OFC28668.1"/>
    <property type="molecule type" value="Genomic_DNA"/>
</dbReference>
<dbReference type="InterPro" id="IPR052155">
    <property type="entry name" value="Biofilm_reg_signaling"/>
</dbReference>
<protein>
    <submittedName>
        <fullName evidence="3">Uncharacterized protein</fullName>
    </submittedName>
</protein>
<dbReference type="Gene3D" id="3.30.450.40">
    <property type="match status" value="1"/>
</dbReference>